<protein>
    <submittedName>
        <fullName evidence="2">Uncharacterized protein</fullName>
    </submittedName>
</protein>
<feature type="transmembrane region" description="Helical" evidence="1">
    <location>
        <begin position="79"/>
        <end position="106"/>
    </location>
</feature>
<feature type="transmembrane region" description="Helical" evidence="1">
    <location>
        <begin position="12"/>
        <end position="32"/>
    </location>
</feature>
<dbReference type="EMBL" id="BJZQ01000001">
    <property type="protein sequence ID" value="GEO87872.1"/>
    <property type="molecule type" value="Genomic_DNA"/>
</dbReference>
<keyword evidence="1" id="KW-0472">Membrane</keyword>
<comment type="caution">
    <text evidence="2">The sequence shown here is derived from an EMBL/GenBank/DDBJ whole genome shotgun (WGS) entry which is preliminary data.</text>
</comment>
<keyword evidence="3" id="KW-1185">Reference proteome</keyword>
<gene>
    <name evidence="2" type="ORF">AFL01nite_01990</name>
</gene>
<accession>A0A512HQY7</accession>
<reference evidence="2 3" key="1">
    <citation type="submission" date="2019-07" db="EMBL/GenBank/DDBJ databases">
        <title>Whole genome shotgun sequence of Aeromicrobium flavum NBRC 107625.</title>
        <authorList>
            <person name="Hosoyama A."/>
            <person name="Uohara A."/>
            <person name="Ohji S."/>
            <person name="Ichikawa N."/>
        </authorList>
    </citation>
    <scope>NUCLEOTIDE SEQUENCE [LARGE SCALE GENOMIC DNA]</scope>
    <source>
        <strain evidence="2 3">NBRC 107625</strain>
    </source>
</reference>
<keyword evidence="1" id="KW-1133">Transmembrane helix</keyword>
<evidence type="ECO:0000313" key="2">
    <source>
        <dbReference type="EMBL" id="GEO87872.1"/>
    </source>
</evidence>
<sequence length="115" mass="11299">MIRTTHAARRLVAALAAVLLAGMIGLGALAGFSGSDRRTGGTTASAGHDTSSHPRVTMAKASTDDHAVSVDLPAGTLDVALSLVTAALVALAVALAAAQIGTAVPVPAGRAPPRR</sequence>
<dbReference type="RefSeq" id="WP_146825226.1">
    <property type="nucleotide sequence ID" value="NZ_BAAAYQ010000001.1"/>
</dbReference>
<evidence type="ECO:0000313" key="3">
    <source>
        <dbReference type="Proteomes" id="UP000321769"/>
    </source>
</evidence>
<proteinExistence type="predicted"/>
<dbReference type="AlphaFoldDB" id="A0A512HQY7"/>
<name>A0A512HQY7_9ACTN</name>
<dbReference type="Proteomes" id="UP000321769">
    <property type="component" value="Unassembled WGS sequence"/>
</dbReference>
<keyword evidence="1" id="KW-0812">Transmembrane</keyword>
<organism evidence="2 3">
    <name type="scientific">Aeromicrobium flavum</name>
    <dbReference type="NCBI Taxonomy" id="416568"/>
    <lineage>
        <taxon>Bacteria</taxon>
        <taxon>Bacillati</taxon>
        <taxon>Actinomycetota</taxon>
        <taxon>Actinomycetes</taxon>
        <taxon>Propionibacteriales</taxon>
        <taxon>Nocardioidaceae</taxon>
        <taxon>Aeromicrobium</taxon>
    </lineage>
</organism>
<evidence type="ECO:0000256" key="1">
    <source>
        <dbReference type="SAM" id="Phobius"/>
    </source>
</evidence>